<dbReference type="AlphaFoldDB" id="A0A835YQX7"/>
<dbReference type="InterPro" id="IPR027417">
    <property type="entry name" value="P-loop_NTPase"/>
</dbReference>
<comment type="caution">
    <text evidence="4">The sequence shown here is derived from an EMBL/GenBank/DDBJ whole genome shotgun (WGS) entry which is preliminary data.</text>
</comment>
<reference evidence="4" key="1">
    <citation type="submission" date="2021-02" db="EMBL/GenBank/DDBJ databases">
        <title>First Annotated Genome of the Yellow-green Alga Tribonema minus.</title>
        <authorList>
            <person name="Mahan K.M."/>
        </authorList>
    </citation>
    <scope>NUCLEOTIDE SEQUENCE</scope>
    <source>
        <strain evidence="4">UTEX B ZZ1240</strain>
    </source>
</reference>
<accession>A0A835YQX7</accession>
<dbReference type="EMBL" id="JAFCMP010000515">
    <property type="protein sequence ID" value="KAG5178402.1"/>
    <property type="molecule type" value="Genomic_DNA"/>
</dbReference>
<sequence length="138" mass="14760">EKNETIVCREIGGVMARMWPAYLHRCHALVFVIDASSVSNADGASAALHALIAHDHLQQKPVIVCLNKVGTTTQADLATLQELLHIDDLVDNWKAGFTLCHTDAASGAGVARVLQLARALHRDPQTSKALAATATFTP</sequence>
<evidence type="ECO:0000313" key="5">
    <source>
        <dbReference type="Proteomes" id="UP000664859"/>
    </source>
</evidence>
<dbReference type="PANTHER" id="PTHR46688:SF1">
    <property type="entry name" value="ADP-RIBOSYLATION FACTOR-LIKE PROTEIN 16"/>
    <property type="match status" value="1"/>
</dbReference>
<evidence type="ECO:0000256" key="3">
    <source>
        <dbReference type="PIRSR" id="PIRSR606689-1"/>
    </source>
</evidence>
<name>A0A835YQX7_9STRA</name>
<dbReference type="InterPro" id="IPR006689">
    <property type="entry name" value="Small_GTPase_ARF/SAR"/>
</dbReference>
<dbReference type="GO" id="GO:0005525">
    <property type="term" value="F:GTP binding"/>
    <property type="evidence" value="ECO:0007669"/>
    <property type="project" value="UniProtKB-KW"/>
</dbReference>
<dbReference type="Gene3D" id="3.40.50.300">
    <property type="entry name" value="P-loop containing nucleotide triphosphate hydrolases"/>
    <property type="match status" value="1"/>
</dbReference>
<keyword evidence="2 3" id="KW-0342">GTP-binding</keyword>
<dbReference type="Pfam" id="PF00025">
    <property type="entry name" value="Arf"/>
    <property type="match status" value="1"/>
</dbReference>
<dbReference type="GO" id="GO:0003924">
    <property type="term" value="F:GTPase activity"/>
    <property type="evidence" value="ECO:0007669"/>
    <property type="project" value="InterPro"/>
</dbReference>
<gene>
    <name evidence="4" type="ORF">JKP88DRAFT_168872</name>
</gene>
<dbReference type="PANTHER" id="PTHR46688">
    <property type="entry name" value="ADP-RIBOSYLATION FACTOR-LIKE PROTEIN 16"/>
    <property type="match status" value="1"/>
</dbReference>
<dbReference type="OrthoDB" id="365445at2759"/>
<evidence type="ECO:0000256" key="2">
    <source>
        <dbReference type="ARBA" id="ARBA00023134"/>
    </source>
</evidence>
<proteinExistence type="predicted"/>
<dbReference type="SUPFAM" id="SSF52540">
    <property type="entry name" value="P-loop containing nucleoside triphosphate hydrolases"/>
    <property type="match status" value="1"/>
</dbReference>
<dbReference type="Proteomes" id="UP000664859">
    <property type="component" value="Unassembled WGS sequence"/>
</dbReference>
<evidence type="ECO:0008006" key="6">
    <source>
        <dbReference type="Google" id="ProtNLM"/>
    </source>
</evidence>
<protein>
    <recommendedName>
        <fullName evidence="6">ADP-ribosylation factor-like protein 16</fullName>
    </recommendedName>
</protein>
<evidence type="ECO:0000256" key="1">
    <source>
        <dbReference type="ARBA" id="ARBA00022741"/>
    </source>
</evidence>
<feature type="binding site" evidence="3">
    <location>
        <position position="13"/>
    </location>
    <ligand>
        <name>GTP</name>
        <dbReference type="ChEBI" id="CHEBI:37565"/>
    </ligand>
</feature>
<feature type="non-terminal residue" evidence="4">
    <location>
        <position position="1"/>
    </location>
</feature>
<keyword evidence="5" id="KW-1185">Reference proteome</keyword>
<organism evidence="4 5">
    <name type="scientific">Tribonema minus</name>
    <dbReference type="NCBI Taxonomy" id="303371"/>
    <lineage>
        <taxon>Eukaryota</taxon>
        <taxon>Sar</taxon>
        <taxon>Stramenopiles</taxon>
        <taxon>Ochrophyta</taxon>
        <taxon>PX clade</taxon>
        <taxon>Xanthophyceae</taxon>
        <taxon>Tribonematales</taxon>
        <taxon>Tribonemataceae</taxon>
        <taxon>Tribonema</taxon>
    </lineage>
</organism>
<evidence type="ECO:0000313" key="4">
    <source>
        <dbReference type="EMBL" id="KAG5178402.1"/>
    </source>
</evidence>
<keyword evidence="1 3" id="KW-0547">Nucleotide-binding</keyword>